<dbReference type="InterPro" id="IPR016558">
    <property type="entry name" value="DNA_primase_lsu_euk"/>
</dbReference>
<dbReference type="Proteomes" id="UP000695007">
    <property type="component" value="Unplaced"/>
</dbReference>
<keyword evidence="8" id="KW-0408">Iron</keyword>
<evidence type="ECO:0000256" key="8">
    <source>
        <dbReference type="ARBA" id="ARBA00023004"/>
    </source>
</evidence>
<dbReference type="CDD" id="cd07322">
    <property type="entry name" value="PriL_PriS_Eukaryotic"/>
    <property type="match status" value="1"/>
</dbReference>
<dbReference type="GeneID" id="105367569"/>
<dbReference type="Gene3D" id="1.20.930.80">
    <property type="match status" value="1"/>
</dbReference>
<evidence type="ECO:0000256" key="2">
    <source>
        <dbReference type="ARBA" id="ARBA00010564"/>
    </source>
</evidence>
<keyword evidence="5" id="KW-0639">Primosome</keyword>
<name>A0AAJ6YUK4_9HYME</name>
<dbReference type="Pfam" id="PF26466">
    <property type="entry name" value="DNA_primase_lrg_N"/>
    <property type="match status" value="1"/>
</dbReference>
<dbReference type="PANTHER" id="PTHR10537:SF3">
    <property type="entry name" value="DNA PRIMASE LARGE SUBUNIT"/>
    <property type="match status" value="1"/>
</dbReference>
<keyword evidence="6" id="KW-0235">DNA replication</keyword>
<evidence type="ECO:0000256" key="1">
    <source>
        <dbReference type="ARBA" id="ARBA00001966"/>
    </source>
</evidence>
<keyword evidence="9" id="KW-0411">Iron-sulfur</keyword>
<evidence type="ECO:0000259" key="11">
    <source>
        <dbReference type="Pfam" id="PF04104"/>
    </source>
</evidence>
<dbReference type="InterPro" id="IPR058560">
    <property type="entry name" value="DNA_primase_C"/>
</dbReference>
<dbReference type="GO" id="GO:0003677">
    <property type="term" value="F:DNA binding"/>
    <property type="evidence" value="ECO:0007669"/>
    <property type="project" value="UniProtKB-KW"/>
</dbReference>
<dbReference type="KEGG" id="csol:105367569"/>
<reference evidence="13" key="1">
    <citation type="submission" date="2025-08" db="UniProtKB">
        <authorList>
            <consortium name="RefSeq"/>
        </authorList>
    </citation>
    <scope>IDENTIFICATION</scope>
</reference>
<dbReference type="PANTHER" id="PTHR10537">
    <property type="entry name" value="DNA PRIMASE LARGE SUBUNIT"/>
    <property type="match status" value="1"/>
</dbReference>
<gene>
    <name evidence="13" type="primary">LOC105367569</name>
</gene>
<evidence type="ECO:0000256" key="7">
    <source>
        <dbReference type="ARBA" id="ARBA00022723"/>
    </source>
</evidence>
<evidence type="ECO:0000256" key="3">
    <source>
        <dbReference type="ARBA" id="ARBA00019038"/>
    </source>
</evidence>
<evidence type="ECO:0000256" key="4">
    <source>
        <dbReference type="ARBA" id="ARBA00022485"/>
    </source>
</evidence>
<dbReference type="GO" id="GO:0051539">
    <property type="term" value="F:4 iron, 4 sulfur cluster binding"/>
    <property type="evidence" value="ECO:0007669"/>
    <property type="project" value="UniProtKB-KW"/>
</dbReference>
<accession>A0AAJ6YUK4</accession>
<dbReference type="Pfam" id="PF04104">
    <property type="entry name" value="DNA_primase_lrg"/>
    <property type="match status" value="1"/>
</dbReference>
<protein>
    <recommendedName>
        <fullName evidence="3">DNA primase large subunit</fullName>
    </recommendedName>
</protein>
<dbReference type="AlphaFoldDB" id="A0AAJ6YUK4"/>
<evidence type="ECO:0000256" key="5">
    <source>
        <dbReference type="ARBA" id="ARBA00022515"/>
    </source>
</evidence>
<evidence type="ECO:0000256" key="9">
    <source>
        <dbReference type="ARBA" id="ARBA00023014"/>
    </source>
</evidence>
<keyword evidence="10" id="KW-0238">DNA-binding</keyword>
<dbReference type="RefSeq" id="XP_011504634.1">
    <property type="nucleotide sequence ID" value="XM_011506332.1"/>
</dbReference>
<comment type="similarity">
    <text evidence="2">Belongs to the eukaryotic-type primase large subunit family.</text>
</comment>
<keyword evidence="7" id="KW-0479">Metal-binding</keyword>
<proteinExistence type="inferred from homology"/>
<evidence type="ECO:0000256" key="6">
    <source>
        <dbReference type="ARBA" id="ARBA00022705"/>
    </source>
</evidence>
<keyword evidence="12" id="KW-1185">Reference proteome</keyword>
<organism evidence="12 13">
    <name type="scientific">Ceratosolen solmsi marchali</name>
    <dbReference type="NCBI Taxonomy" id="326594"/>
    <lineage>
        <taxon>Eukaryota</taxon>
        <taxon>Metazoa</taxon>
        <taxon>Ecdysozoa</taxon>
        <taxon>Arthropoda</taxon>
        <taxon>Hexapoda</taxon>
        <taxon>Insecta</taxon>
        <taxon>Pterygota</taxon>
        <taxon>Neoptera</taxon>
        <taxon>Endopterygota</taxon>
        <taxon>Hymenoptera</taxon>
        <taxon>Apocrita</taxon>
        <taxon>Proctotrupomorpha</taxon>
        <taxon>Chalcidoidea</taxon>
        <taxon>Agaonidae</taxon>
        <taxon>Agaoninae</taxon>
        <taxon>Ceratosolen</taxon>
    </lineage>
</organism>
<sequence>MDYIPKEKFTVKPEISILKETYPHDVQLYKIPPTGEISLLEFQDYALERQKVLQLLELILTQQHSTLEETKLAFTNLLRKEGYYQYAKLLNAQGSDSNNEDLEARRKDHISHYVLRLAYSLEEDLQNYMLVHETEFFKLRFASMNKEDLSKFLITSGIHYSQISQEFKEQNRENLRASTVFTGDFENMDFYELPFDEVVDLINDRKVYVHRGIAYVPQSEFISVFVTHFRSNLAVELNRAKKFVVTNLSDDRLQHFIKNLPDCFSGMSKVVWSSENTPISKLNDLSKTSYPLCMRIMHEHLKTNHHLKNTGRLQYGLFLKGIGVTLDDSIEFWKSEMTKKEDINEDKFNKQYLYQIQYNYGKVGRRVNYRPPGCTKLVVDPVGPGEIHGCPFKHMDIDELTKKLIEYKISPSDIHEISKYATEGRYNLACTTYFESTHKKYPEKIFFHPNQYFEQSRLILNKNEIKEENTIQDKYAELSPENISQSAKIKVEKNINTSNSTTPSKTIERKVKTIDRKMGKMDSLNIAALLNDDSD</sequence>
<evidence type="ECO:0000313" key="13">
    <source>
        <dbReference type="RefSeq" id="XP_011504634.1"/>
    </source>
</evidence>
<keyword evidence="4" id="KW-0004">4Fe-4S</keyword>
<evidence type="ECO:0000256" key="10">
    <source>
        <dbReference type="ARBA" id="ARBA00023125"/>
    </source>
</evidence>
<evidence type="ECO:0000313" key="12">
    <source>
        <dbReference type="Proteomes" id="UP000695007"/>
    </source>
</evidence>
<dbReference type="GO" id="GO:0005658">
    <property type="term" value="C:alpha DNA polymerase:primase complex"/>
    <property type="evidence" value="ECO:0007669"/>
    <property type="project" value="TreeGrafter"/>
</dbReference>
<comment type="cofactor">
    <cofactor evidence="1">
        <name>[4Fe-4S] cluster</name>
        <dbReference type="ChEBI" id="CHEBI:49883"/>
    </cofactor>
</comment>
<dbReference type="GO" id="GO:0046872">
    <property type="term" value="F:metal ion binding"/>
    <property type="evidence" value="ECO:0007669"/>
    <property type="project" value="UniProtKB-KW"/>
</dbReference>
<dbReference type="GO" id="GO:0006270">
    <property type="term" value="P:DNA replication initiation"/>
    <property type="evidence" value="ECO:0007669"/>
    <property type="project" value="TreeGrafter"/>
</dbReference>
<dbReference type="GO" id="GO:0006269">
    <property type="term" value="P:DNA replication, synthesis of primer"/>
    <property type="evidence" value="ECO:0007669"/>
    <property type="project" value="UniProtKB-KW"/>
</dbReference>
<feature type="domain" description="DNA primase large subunit C-terminal" evidence="11">
    <location>
        <begin position="285"/>
        <end position="453"/>
    </location>
</feature>
<dbReference type="InterPro" id="IPR007238">
    <property type="entry name" value="DNA_primase_lsu_euk/arc"/>
</dbReference>